<organism evidence="5 6">
    <name type="scientific">Roseivirga pacifica</name>
    <dbReference type="NCBI Taxonomy" id="1267423"/>
    <lineage>
        <taxon>Bacteria</taxon>
        <taxon>Pseudomonadati</taxon>
        <taxon>Bacteroidota</taxon>
        <taxon>Cytophagia</taxon>
        <taxon>Cytophagales</taxon>
        <taxon>Roseivirgaceae</taxon>
        <taxon>Roseivirga</taxon>
    </lineage>
</organism>
<dbReference type="EMBL" id="FOIR01000001">
    <property type="protein sequence ID" value="SEV85532.1"/>
    <property type="molecule type" value="Genomic_DNA"/>
</dbReference>
<dbReference type="PROSITE" id="PS00041">
    <property type="entry name" value="HTH_ARAC_FAMILY_1"/>
    <property type="match status" value="1"/>
</dbReference>
<gene>
    <name evidence="5" type="ORF">SAMN05216290_0240</name>
</gene>
<dbReference type="SUPFAM" id="SSF46689">
    <property type="entry name" value="Homeodomain-like"/>
    <property type="match status" value="2"/>
</dbReference>
<dbReference type="InterPro" id="IPR018060">
    <property type="entry name" value="HTH_AraC"/>
</dbReference>
<dbReference type="Pfam" id="PF12833">
    <property type="entry name" value="HTH_18"/>
    <property type="match status" value="1"/>
</dbReference>
<dbReference type="PRINTS" id="PR00032">
    <property type="entry name" value="HTHARAC"/>
</dbReference>
<dbReference type="InterPro" id="IPR011051">
    <property type="entry name" value="RmlC_Cupin_sf"/>
</dbReference>
<dbReference type="OrthoDB" id="792101at2"/>
<dbReference type="Proteomes" id="UP000199437">
    <property type="component" value="Unassembled WGS sequence"/>
</dbReference>
<evidence type="ECO:0000256" key="2">
    <source>
        <dbReference type="ARBA" id="ARBA00023125"/>
    </source>
</evidence>
<dbReference type="InterPro" id="IPR020449">
    <property type="entry name" value="Tscrpt_reg_AraC-type_HTH"/>
</dbReference>
<accession>A0A1I0MB60</accession>
<evidence type="ECO:0000256" key="1">
    <source>
        <dbReference type="ARBA" id="ARBA00023015"/>
    </source>
</evidence>
<dbReference type="GO" id="GO:0003700">
    <property type="term" value="F:DNA-binding transcription factor activity"/>
    <property type="evidence" value="ECO:0007669"/>
    <property type="project" value="InterPro"/>
</dbReference>
<dbReference type="PANTHER" id="PTHR43280">
    <property type="entry name" value="ARAC-FAMILY TRANSCRIPTIONAL REGULATOR"/>
    <property type="match status" value="1"/>
</dbReference>
<protein>
    <submittedName>
        <fullName evidence="5">Transcriptional regulator, AraC family</fullName>
    </submittedName>
</protein>
<dbReference type="GeneID" id="99985004"/>
<dbReference type="PANTHER" id="PTHR43280:SF27">
    <property type="entry name" value="TRANSCRIPTIONAL REGULATOR MTLR"/>
    <property type="match status" value="1"/>
</dbReference>
<dbReference type="PROSITE" id="PS01124">
    <property type="entry name" value="HTH_ARAC_FAMILY_2"/>
    <property type="match status" value="1"/>
</dbReference>
<evidence type="ECO:0000313" key="6">
    <source>
        <dbReference type="Proteomes" id="UP000199437"/>
    </source>
</evidence>
<reference evidence="6" key="1">
    <citation type="submission" date="2016-10" db="EMBL/GenBank/DDBJ databases">
        <authorList>
            <person name="Varghese N."/>
            <person name="Submissions S."/>
        </authorList>
    </citation>
    <scope>NUCLEOTIDE SEQUENCE [LARGE SCALE GENOMIC DNA]</scope>
    <source>
        <strain evidence="6">CGMCC 1.12402</strain>
    </source>
</reference>
<evidence type="ECO:0000259" key="4">
    <source>
        <dbReference type="PROSITE" id="PS01124"/>
    </source>
</evidence>
<sequence length="295" mass="34003">MQSVSNISKPSLEQIVPAVGSSFLLRRFSKSCENVLANWHFHPELELIYVHGGSGKRHIGKHMSYFNDGDLVLMGSYLPHFGFTDRLTGNRSETVIQFKEDFLGDVFFSLPEMTNVRRMMELSKKGLAFHGETKKKIGDRIEALAWTDHYDRLIGLLSILKDLAQSQEFEVLNADGVALAVDTKDNDRMNDVYTYIRDHFKEHISLEEISDKVSMTVPAFCRYFKKISRKTFTKFVNEYRIVHATKLLAETSMSITEVSFESGFNNFSHFNKCFKEFTDKSPSEYRKGFKNVVRD</sequence>
<keyword evidence="1" id="KW-0805">Transcription regulation</keyword>
<dbReference type="GO" id="GO:0043565">
    <property type="term" value="F:sequence-specific DNA binding"/>
    <property type="evidence" value="ECO:0007669"/>
    <property type="project" value="InterPro"/>
</dbReference>
<dbReference type="AlphaFoldDB" id="A0A1I0MB60"/>
<proteinExistence type="predicted"/>
<feature type="domain" description="HTH araC/xylS-type" evidence="4">
    <location>
        <begin position="190"/>
        <end position="288"/>
    </location>
</feature>
<evidence type="ECO:0000256" key="3">
    <source>
        <dbReference type="ARBA" id="ARBA00023163"/>
    </source>
</evidence>
<dbReference type="SMART" id="SM00342">
    <property type="entry name" value="HTH_ARAC"/>
    <property type="match status" value="1"/>
</dbReference>
<dbReference type="RefSeq" id="WP_090256567.1">
    <property type="nucleotide sequence ID" value="NZ_FOIR01000001.1"/>
</dbReference>
<keyword evidence="3" id="KW-0804">Transcription</keyword>
<dbReference type="Gene3D" id="1.10.10.60">
    <property type="entry name" value="Homeodomain-like"/>
    <property type="match status" value="2"/>
</dbReference>
<evidence type="ECO:0000313" key="5">
    <source>
        <dbReference type="EMBL" id="SEV85532.1"/>
    </source>
</evidence>
<dbReference type="STRING" id="1267423.SAMN05216290_0240"/>
<dbReference type="SUPFAM" id="SSF51182">
    <property type="entry name" value="RmlC-like cupins"/>
    <property type="match status" value="1"/>
</dbReference>
<keyword evidence="6" id="KW-1185">Reference proteome</keyword>
<dbReference type="InterPro" id="IPR009057">
    <property type="entry name" value="Homeodomain-like_sf"/>
</dbReference>
<name>A0A1I0MB60_9BACT</name>
<keyword evidence="2" id="KW-0238">DNA-binding</keyword>
<dbReference type="InterPro" id="IPR018062">
    <property type="entry name" value="HTH_AraC-typ_CS"/>
</dbReference>